<evidence type="ECO:0000313" key="2">
    <source>
        <dbReference type="EMBL" id="BDI31684.1"/>
    </source>
</evidence>
<feature type="compositionally biased region" description="Basic and acidic residues" evidence="1">
    <location>
        <begin position="18"/>
        <end position="30"/>
    </location>
</feature>
<dbReference type="AlphaFoldDB" id="A0A402D136"/>
<accession>A0A402D136</accession>
<name>A0A402D136_9BACT</name>
<feature type="region of interest" description="Disordered" evidence="1">
    <location>
        <begin position="1"/>
        <end position="75"/>
    </location>
</feature>
<dbReference type="KEGG" id="ccot:CCAX7_37350"/>
<organism evidence="2 3">
    <name type="scientific">Capsulimonas corticalis</name>
    <dbReference type="NCBI Taxonomy" id="2219043"/>
    <lineage>
        <taxon>Bacteria</taxon>
        <taxon>Bacillati</taxon>
        <taxon>Armatimonadota</taxon>
        <taxon>Armatimonadia</taxon>
        <taxon>Capsulimonadales</taxon>
        <taxon>Capsulimonadaceae</taxon>
        <taxon>Capsulimonas</taxon>
    </lineage>
</organism>
<dbReference type="EMBL" id="AP025739">
    <property type="protein sequence ID" value="BDI31684.1"/>
    <property type="molecule type" value="Genomic_DNA"/>
</dbReference>
<feature type="compositionally biased region" description="Low complexity" evidence="1">
    <location>
        <begin position="50"/>
        <end position="68"/>
    </location>
</feature>
<protein>
    <submittedName>
        <fullName evidence="2">Uncharacterized protein</fullName>
    </submittedName>
</protein>
<evidence type="ECO:0000313" key="3">
    <source>
        <dbReference type="Proteomes" id="UP000287394"/>
    </source>
</evidence>
<gene>
    <name evidence="2" type="ORF">CCAX7_37350</name>
</gene>
<evidence type="ECO:0000256" key="1">
    <source>
        <dbReference type="SAM" id="MobiDB-lite"/>
    </source>
</evidence>
<reference evidence="2 3" key="1">
    <citation type="journal article" date="2019" name="Int. J. Syst. Evol. Microbiol.">
        <title>Capsulimonas corticalis gen. nov., sp. nov., an aerobic capsulated bacterium, of a novel bacterial order, Capsulimonadales ord. nov., of the class Armatimonadia of the phylum Armatimonadetes.</title>
        <authorList>
            <person name="Li J."/>
            <person name="Kudo C."/>
            <person name="Tonouchi A."/>
        </authorList>
    </citation>
    <scope>NUCLEOTIDE SEQUENCE [LARGE SCALE GENOMIC DNA]</scope>
    <source>
        <strain evidence="2 3">AX-7</strain>
    </source>
</reference>
<keyword evidence="3" id="KW-1185">Reference proteome</keyword>
<sequence length="148" mass="15264">MPPASLPAAAEITPGPRTESKTSQRDRRLGAEAGLGVLEADPDEAGGGDAAADMVASGDPSASRMSRGSGMGVIHRRAAPGSRLIRTIVAGTMTVHGIDFSDAGNDQQEDDIINPDAPSNCSPKTNVLSTARLGITWGYQCIWAYSAV</sequence>
<proteinExistence type="predicted"/>
<dbReference type="Proteomes" id="UP000287394">
    <property type="component" value="Chromosome"/>
</dbReference>